<evidence type="ECO:0000256" key="5">
    <source>
        <dbReference type="ARBA" id="ARBA00023136"/>
    </source>
</evidence>
<evidence type="ECO:0000256" key="6">
    <source>
        <dbReference type="SAM" id="Phobius"/>
    </source>
</evidence>
<name>H1Y5R3_9SPHI</name>
<comment type="subcellular location">
    <subcellularLocation>
        <location evidence="1">Cell membrane</location>
        <topology evidence="1">Multi-pass membrane protein</topology>
    </subcellularLocation>
</comment>
<keyword evidence="2" id="KW-1003">Cell membrane</keyword>
<feature type="transmembrane region" description="Helical" evidence="6">
    <location>
        <begin position="407"/>
        <end position="427"/>
    </location>
</feature>
<dbReference type="PANTHER" id="PTHR33529:SF6">
    <property type="entry name" value="YJGP_YJGQ FAMILY PERMEASE"/>
    <property type="match status" value="1"/>
</dbReference>
<feature type="transmembrane region" description="Helical" evidence="6">
    <location>
        <begin position="12"/>
        <end position="33"/>
    </location>
</feature>
<dbReference type="OrthoDB" id="1096108at2"/>
<dbReference type="PANTHER" id="PTHR33529">
    <property type="entry name" value="SLR0882 PROTEIN-RELATED"/>
    <property type="match status" value="1"/>
</dbReference>
<feature type="transmembrane region" description="Helical" evidence="6">
    <location>
        <begin position="381"/>
        <end position="401"/>
    </location>
</feature>
<reference evidence="7" key="1">
    <citation type="submission" date="2011-09" db="EMBL/GenBank/DDBJ databases">
        <title>The permanent draft genome of Mucilaginibacter paludis DSM 18603.</title>
        <authorList>
            <consortium name="US DOE Joint Genome Institute (JGI-PGF)"/>
            <person name="Lucas S."/>
            <person name="Han J."/>
            <person name="Lapidus A."/>
            <person name="Bruce D."/>
            <person name="Goodwin L."/>
            <person name="Pitluck S."/>
            <person name="Peters L."/>
            <person name="Kyrpides N."/>
            <person name="Mavromatis K."/>
            <person name="Ivanova N."/>
            <person name="Mikhailova N."/>
            <person name="Held B."/>
            <person name="Detter J.C."/>
            <person name="Tapia R."/>
            <person name="Han C."/>
            <person name="Land M."/>
            <person name="Hauser L."/>
            <person name="Markowitz V."/>
            <person name="Cheng J.-F."/>
            <person name="Hugenholtz P."/>
            <person name="Woyke T."/>
            <person name="Wu D."/>
            <person name="Tindall B."/>
            <person name="Brambilla E."/>
            <person name="Klenk H.-P."/>
            <person name="Eisen J.A."/>
        </authorList>
    </citation>
    <scope>NUCLEOTIDE SEQUENCE [LARGE SCALE GENOMIC DNA]</scope>
    <source>
        <strain evidence="7">DSM 18603</strain>
    </source>
</reference>
<feature type="transmembrane region" description="Helical" evidence="6">
    <location>
        <begin position="54"/>
        <end position="80"/>
    </location>
</feature>
<protein>
    <submittedName>
        <fullName evidence="7">Permease YjgP/YjgQ family protein</fullName>
    </submittedName>
</protein>
<feature type="transmembrane region" description="Helical" evidence="6">
    <location>
        <begin position="100"/>
        <end position="122"/>
    </location>
</feature>
<evidence type="ECO:0000256" key="2">
    <source>
        <dbReference type="ARBA" id="ARBA00022475"/>
    </source>
</evidence>
<evidence type="ECO:0000256" key="4">
    <source>
        <dbReference type="ARBA" id="ARBA00022989"/>
    </source>
</evidence>
<proteinExistence type="predicted"/>
<dbReference type="Pfam" id="PF03739">
    <property type="entry name" value="LptF_LptG"/>
    <property type="match status" value="1"/>
</dbReference>
<feature type="transmembrane region" description="Helical" evidence="6">
    <location>
        <begin position="439"/>
        <end position="458"/>
    </location>
</feature>
<keyword evidence="4 6" id="KW-1133">Transmembrane helix</keyword>
<organism evidence="7 8">
    <name type="scientific">Mucilaginibacter paludis DSM 18603</name>
    <dbReference type="NCBI Taxonomy" id="714943"/>
    <lineage>
        <taxon>Bacteria</taxon>
        <taxon>Pseudomonadati</taxon>
        <taxon>Bacteroidota</taxon>
        <taxon>Sphingobacteriia</taxon>
        <taxon>Sphingobacteriales</taxon>
        <taxon>Sphingobacteriaceae</taxon>
        <taxon>Mucilaginibacter</taxon>
    </lineage>
</organism>
<gene>
    <name evidence="7" type="ORF">Mucpa_5771</name>
</gene>
<dbReference type="EMBL" id="CM001403">
    <property type="protein sequence ID" value="EHQ29839.1"/>
    <property type="molecule type" value="Genomic_DNA"/>
</dbReference>
<dbReference type="AlphaFoldDB" id="H1Y5R3"/>
<evidence type="ECO:0000256" key="3">
    <source>
        <dbReference type="ARBA" id="ARBA00022692"/>
    </source>
</evidence>
<dbReference type="InterPro" id="IPR005495">
    <property type="entry name" value="LptG/LptF_permease"/>
</dbReference>
<dbReference type="GO" id="GO:0015920">
    <property type="term" value="P:lipopolysaccharide transport"/>
    <property type="evidence" value="ECO:0007669"/>
    <property type="project" value="TreeGrafter"/>
</dbReference>
<dbReference type="STRING" id="714943.Mucpa_5771"/>
<sequence>MKKIHLLILKAFIRPFIVTFFIVMFVLLMLFLWKYIDDLIGKGFEWYTILELMMYASATNVAMALPLSVLLSSIMTYGTLGENYELVAIKSAGISLSRALYPMVIVVAALSVAAFAFSDYMLPVANLKFYSLLYDARKQKSASLIKEGVFNNSFPGYSVRVQKKDPDGQLLHGVMIYERAGGSTSMQPTGASSSGNNVIFAKEGRMFKSFDNAFLIIKLKDGVRYEEDASSNGGYNPRETLMRLRFKETEVKMDLSSFKFNRTPQNEFSKAFQMLSSKQLLYSRDSVEKGVNLGLEQNLGAVTAYIKYFNMPHKPAPRKLPVIPHKHVLEALGSVTDQINAITNAGNEARSLKDIVKPKGDTYIENDKILRRYLIEYQKKFTLSAACLVLFLIGAPLGAIIRKGGLGLPVVISVVFFLIYYIISTIGEKSAKDGNISPVLGTWVAIFVLAPIGLFLSYKAANDSVLFDMELYKRFFANLFKRKESR</sequence>
<evidence type="ECO:0000313" key="7">
    <source>
        <dbReference type="EMBL" id="EHQ29839.1"/>
    </source>
</evidence>
<evidence type="ECO:0000256" key="1">
    <source>
        <dbReference type="ARBA" id="ARBA00004651"/>
    </source>
</evidence>
<accession>H1Y5R3</accession>
<dbReference type="GO" id="GO:0043190">
    <property type="term" value="C:ATP-binding cassette (ABC) transporter complex"/>
    <property type="evidence" value="ECO:0007669"/>
    <property type="project" value="TreeGrafter"/>
</dbReference>
<evidence type="ECO:0000313" key="8">
    <source>
        <dbReference type="Proteomes" id="UP000002774"/>
    </source>
</evidence>
<keyword evidence="8" id="KW-1185">Reference proteome</keyword>
<dbReference type="Proteomes" id="UP000002774">
    <property type="component" value="Chromosome"/>
</dbReference>
<keyword evidence="3 6" id="KW-0812">Transmembrane</keyword>
<keyword evidence="5 6" id="KW-0472">Membrane</keyword>
<dbReference type="eggNOG" id="COG0795">
    <property type="taxonomic scope" value="Bacteria"/>
</dbReference>
<dbReference type="RefSeq" id="WP_008511267.1">
    <property type="nucleotide sequence ID" value="NZ_CM001403.1"/>
</dbReference>
<dbReference type="HOGENOM" id="CLU_028799_6_0_10"/>